<dbReference type="PANTHER" id="PTHR37423:SF2">
    <property type="entry name" value="MEMBRANE-BOUND LYTIC MUREIN TRANSGLYCOSYLASE C"/>
    <property type="match status" value="1"/>
</dbReference>
<keyword evidence="4" id="KW-0732">Signal</keyword>
<sequence>MKRWTVLTAAFAVGLTSFAAHSQPHPSMSGRLKDNSVVTPAVKTDKPEVEKAEVTPKKESKRAASTQPKKKPAAKAKTAQAKSKKASSPKSVVMKSRKKGKKLALDMMQTASIGKKGAKVAAKAAASKDPRYGKLVAQYAASYGVPVSLAHAVIRVESNYRADARGSAGEIGLMQIKPSTARMMGYSGGSKGLFDPETNIKYGMKYLAKAHSLGGGTTCGTILKYNAGHAAKRMNPVSSAYCGKVLQHLAAN</sequence>
<comment type="caution">
    <text evidence="6">The sequence shown here is derived from an EMBL/GenBank/DDBJ whole genome shotgun (WGS) entry which is preliminary data.</text>
</comment>
<dbReference type="SUPFAM" id="SSF53955">
    <property type="entry name" value="Lysozyme-like"/>
    <property type="match status" value="1"/>
</dbReference>
<dbReference type="AlphaFoldDB" id="A0A432VCF4"/>
<gene>
    <name evidence="6" type="ORF">EET67_02620</name>
</gene>
<feature type="chain" id="PRO_5019508743" evidence="4">
    <location>
        <begin position="23"/>
        <end position="252"/>
    </location>
</feature>
<reference evidence="6 7" key="1">
    <citation type="submission" date="2018-11" db="EMBL/GenBank/DDBJ databases">
        <title>Pseudaminobacter arsenicus sp. nov., an arsenic-resistant bacterium isolated from arsenic-rich aquifers.</title>
        <authorList>
            <person name="Mu Y."/>
        </authorList>
    </citation>
    <scope>NUCLEOTIDE SEQUENCE [LARGE SCALE GENOMIC DNA]</scope>
    <source>
        <strain evidence="6 7">CB3</strain>
    </source>
</reference>
<comment type="similarity">
    <text evidence="2">Belongs to the virb1 family.</text>
</comment>
<evidence type="ECO:0000259" key="5">
    <source>
        <dbReference type="Pfam" id="PF01464"/>
    </source>
</evidence>
<feature type="domain" description="Transglycosylase SLT" evidence="5">
    <location>
        <begin position="136"/>
        <end position="233"/>
    </location>
</feature>
<dbReference type="RefSeq" id="WP_128626033.1">
    <property type="nucleotide sequence ID" value="NZ_RKST01000001.1"/>
</dbReference>
<evidence type="ECO:0000313" key="6">
    <source>
        <dbReference type="EMBL" id="RUM99796.1"/>
    </source>
</evidence>
<evidence type="ECO:0000256" key="1">
    <source>
        <dbReference type="ARBA" id="ARBA00007734"/>
    </source>
</evidence>
<name>A0A432VCF4_9HYPH</name>
<dbReference type="InterPro" id="IPR023346">
    <property type="entry name" value="Lysozyme-like_dom_sf"/>
</dbReference>
<feature type="signal peptide" evidence="4">
    <location>
        <begin position="1"/>
        <end position="22"/>
    </location>
</feature>
<organism evidence="6 7">
    <name type="scientific">Borborobacter arsenicus</name>
    <dbReference type="NCBI Taxonomy" id="1851146"/>
    <lineage>
        <taxon>Bacteria</taxon>
        <taxon>Pseudomonadati</taxon>
        <taxon>Pseudomonadota</taxon>
        <taxon>Alphaproteobacteria</taxon>
        <taxon>Hyphomicrobiales</taxon>
        <taxon>Phyllobacteriaceae</taxon>
        <taxon>Borborobacter</taxon>
    </lineage>
</organism>
<dbReference type="Pfam" id="PF01464">
    <property type="entry name" value="SLT"/>
    <property type="match status" value="1"/>
</dbReference>
<evidence type="ECO:0000313" key="7">
    <source>
        <dbReference type="Proteomes" id="UP000281647"/>
    </source>
</evidence>
<evidence type="ECO:0000256" key="2">
    <source>
        <dbReference type="ARBA" id="ARBA00009387"/>
    </source>
</evidence>
<dbReference type="Proteomes" id="UP000281647">
    <property type="component" value="Unassembled WGS sequence"/>
</dbReference>
<dbReference type="PANTHER" id="PTHR37423">
    <property type="entry name" value="SOLUBLE LYTIC MUREIN TRANSGLYCOSYLASE-RELATED"/>
    <property type="match status" value="1"/>
</dbReference>
<feature type="region of interest" description="Disordered" evidence="3">
    <location>
        <begin position="20"/>
        <end position="99"/>
    </location>
</feature>
<dbReference type="OrthoDB" id="9788661at2"/>
<dbReference type="InterPro" id="IPR008258">
    <property type="entry name" value="Transglycosylase_SLT_dom_1"/>
</dbReference>
<evidence type="ECO:0000256" key="3">
    <source>
        <dbReference type="SAM" id="MobiDB-lite"/>
    </source>
</evidence>
<keyword evidence="7" id="KW-1185">Reference proteome</keyword>
<feature type="compositionally biased region" description="Basic and acidic residues" evidence="3">
    <location>
        <begin position="43"/>
        <end position="62"/>
    </location>
</feature>
<evidence type="ECO:0000256" key="4">
    <source>
        <dbReference type="SAM" id="SignalP"/>
    </source>
</evidence>
<accession>A0A432VCF4</accession>
<protein>
    <submittedName>
        <fullName evidence="6">Lytic transglycosylase domain-containing protein</fullName>
    </submittedName>
</protein>
<dbReference type="Gene3D" id="1.10.530.10">
    <property type="match status" value="1"/>
</dbReference>
<comment type="similarity">
    <text evidence="1">Belongs to the transglycosylase Slt family.</text>
</comment>
<proteinExistence type="inferred from homology"/>
<dbReference type="EMBL" id="RKST01000001">
    <property type="protein sequence ID" value="RUM99796.1"/>
    <property type="molecule type" value="Genomic_DNA"/>
</dbReference>